<gene>
    <name evidence="3" type="ORF">CcaverHIS019_0110750</name>
</gene>
<dbReference type="InterPro" id="IPR029058">
    <property type="entry name" value="AB_hydrolase_fold"/>
</dbReference>
<evidence type="ECO:0000313" key="3">
    <source>
        <dbReference type="EMBL" id="BEI88357.1"/>
    </source>
</evidence>
<evidence type="ECO:0000313" key="4">
    <source>
        <dbReference type="Proteomes" id="UP001233271"/>
    </source>
</evidence>
<dbReference type="Pfam" id="PF07859">
    <property type="entry name" value="Abhydrolase_3"/>
    <property type="match status" value="1"/>
</dbReference>
<feature type="domain" description="Alpha/beta hydrolase fold-3" evidence="2">
    <location>
        <begin position="161"/>
        <end position="367"/>
    </location>
</feature>
<dbReference type="GeneID" id="85492228"/>
<keyword evidence="1" id="KW-0378">Hydrolase</keyword>
<name>A0AA48L141_9TREE</name>
<dbReference type="KEGG" id="ccac:CcaHIS019_0110750"/>
<dbReference type="InterPro" id="IPR050300">
    <property type="entry name" value="GDXG_lipolytic_enzyme"/>
</dbReference>
<sequence>MAPAHSLPLRIRPDLGAPGVWPADTVARLQSLAKVVIYPLLPFYALRWLFAPHGQSLKTYLLSRMDVWRGYLVPLLTPPESAELSVRPLPKSLQYIPFPPDAWNGASWEVTDIPPAPEDMMGYLVDGPTCVKPVTRPGFMLTPSGALGNGFAKAQPGEKMILFLHGGGYIKGHPLWTPFPLNLAKDHSLRTFLCSYRKTLSDPTAFPAPLLDALAAWAYVTLTLGFAPAQILLLGDSAGGHLALCLVQQLATLGRPQAGALAMVSPWADFTASFPSWANESVDHLSRRMLLTAIRAATRHYAPDAITDPLFSPALAGPGHWTCLCATRVLVSVGTDEVFADEDDALVKGMRRDGVDVTLIKDVNGLHEGPVTLWSPGAYDHFSAEIGTVLTHMPGQQMRLEVGAGSG</sequence>
<dbReference type="GO" id="GO:0016787">
    <property type="term" value="F:hydrolase activity"/>
    <property type="evidence" value="ECO:0007669"/>
    <property type="project" value="UniProtKB-KW"/>
</dbReference>
<proteinExistence type="predicted"/>
<dbReference type="RefSeq" id="XP_060453623.1">
    <property type="nucleotide sequence ID" value="XM_060596651.1"/>
</dbReference>
<dbReference type="EMBL" id="AP028212">
    <property type="protein sequence ID" value="BEI88357.1"/>
    <property type="molecule type" value="Genomic_DNA"/>
</dbReference>
<protein>
    <recommendedName>
        <fullName evidence="2">Alpha/beta hydrolase fold-3 domain-containing protein</fullName>
    </recommendedName>
</protein>
<dbReference type="PANTHER" id="PTHR48081">
    <property type="entry name" value="AB HYDROLASE SUPERFAMILY PROTEIN C4A8.06C"/>
    <property type="match status" value="1"/>
</dbReference>
<accession>A0AA48L141</accession>
<dbReference type="AlphaFoldDB" id="A0AA48L141"/>
<organism evidence="3 4">
    <name type="scientific">Cutaneotrichosporon cavernicola</name>
    <dbReference type="NCBI Taxonomy" id="279322"/>
    <lineage>
        <taxon>Eukaryota</taxon>
        <taxon>Fungi</taxon>
        <taxon>Dikarya</taxon>
        <taxon>Basidiomycota</taxon>
        <taxon>Agaricomycotina</taxon>
        <taxon>Tremellomycetes</taxon>
        <taxon>Trichosporonales</taxon>
        <taxon>Trichosporonaceae</taxon>
        <taxon>Cutaneotrichosporon</taxon>
    </lineage>
</organism>
<dbReference type="SUPFAM" id="SSF53474">
    <property type="entry name" value="alpha/beta-Hydrolases"/>
    <property type="match status" value="1"/>
</dbReference>
<dbReference type="Proteomes" id="UP001233271">
    <property type="component" value="Chromosome 1"/>
</dbReference>
<evidence type="ECO:0000256" key="1">
    <source>
        <dbReference type="ARBA" id="ARBA00022801"/>
    </source>
</evidence>
<dbReference type="PANTHER" id="PTHR48081:SF31">
    <property type="entry name" value="STERYL ACETYL HYDROLASE MUG81-RELATED"/>
    <property type="match status" value="1"/>
</dbReference>
<dbReference type="Gene3D" id="3.40.50.1820">
    <property type="entry name" value="alpha/beta hydrolase"/>
    <property type="match status" value="1"/>
</dbReference>
<dbReference type="InterPro" id="IPR013094">
    <property type="entry name" value="AB_hydrolase_3"/>
</dbReference>
<evidence type="ECO:0000259" key="2">
    <source>
        <dbReference type="Pfam" id="PF07859"/>
    </source>
</evidence>
<reference evidence="3" key="1">
    <citation type="journal article" date="2023" name="BMC Genomics">
        <title>Chromosome-level genome assemblies of Cutaneotrichosporon spp. (Trichosporonales, Basidiomycota) reveal imbalanced evolution between nucleotide sequences and chromosome synteny.</title>
        <authorList>
            <person name="Kobayashi Y."/>
            <person name="Kayamori A."/>
            <person name="Aoki K."/>
            <person name="Shiwa Y."/>
            <person name="Matsutani M."/>
            <person name="Fujita N."/>
            <person name="Sugita T."/>
            <person name="Iwasaki W."/>
            <person name="Tanaka N."/>
            <person name="Takashima M."/>
        </authorList>
    </citation>
    <scope>NUCLEOTIDE SEQUENCE</scope>
    <source>
        <strain evidence="3">HIS019</strain>
    </source>
</reference>
<keyword evidence="4" id="KW-1185">Reference proteome</keyword>